<gene>
    <name evidence="1" type="ORF">LOCC1_G005930</name>
</gene>
<name>A0A8H8UCK4_9HELO</name>
<proteinExistence type="predicted"/>
<dbReference type="Proteomes" id="UP000443090">
    <property type="component" value="Unassembled WGS sequence"/>
</dbReference>
<protein>
    <submittedName>
        <fullName evidence="1">Uncharacterized protein</fullName>
    </submittedName>
</protein>
<reference evidence="1 2" key="1">
    <citation type="submission" date="2018-05" db="EMBL/GenBank/DDBJ databases">
        <title>Genome sequencing and assembly of the regulated plant pathogen Lachnellula willkommii and related sister species for the development of diagnostic species identification markers.</title>
        <authorList>
            <person name="Giroux E."/>
            <person name="Bilodeau G."/>
        </authorList>
    </citation>
    <scope>NUCLEOTIDE SEQUENCE [LARGE SCALE GENOMIC DNA]</scope>
    <source>
        <strain evidence="1 2">CBS 160.35</strain>
    </source>
</reference>
<dbReference type="EMBL" id="QGMI01000303">
    <property type="protein sequence ID" value="TVY42946.1"/>
    <property type="molecule type" value="Genomic_DNA"/>
</dbReference>
<organism evidence="1 2">
    <name type="scientific">Lachnellula occidentalis</name>
    <dbReference type="NCBI Taxonomy" id="215460"/>
    <lineage>
        <taxon>Eukaryota</taxon>
        <taxon>Fungi</taxon>
        <taxon>Dikarya</taxon>
        <taxon>Ascomycota</taxon>
        <taxon>Pezizomycotina</taxon>
        <taxon>Leotiomycetes</taxon>
        <taxon>Helotiales</taxon>
        <taxon>Lachnaceae</taxon>
        <taxon>Lachnellula</taxon>
    </lineage>
</organism>
<evidence type="ECO:0000313" key="2">
    <source>
        <dbReference type="Proteomes" id="UP000443090"/>
    </source>
</evidence>
<accession>A0A8H8UCK4</accession>
<dbReference type="OrthoDB" id="3513895at2759"/>
<keyword evidence="2" id="KW-1185">Reference proteome</keyword>
<comment type="caution">
    <text evidence="1">The sequence shown here is derived from an EMBL/GenBank/DDBJ whole genome shotgun (WGS) entry which is preliminary data.</text>
</comment>
<dbReference type="AlphaFoldDB" id="A0A8H8UCK4"/>
<sequence length="91" mass="10500">MAKRPLIKGPLRAPLSEAWNDSYTQAPTSKDEVKVSMKRVNVPVVEITHEAFAQPFLNLSIIQERIRDDRQWRLEQERSKEQEAAPSSQAR</sequence>
<evidence type="ECO:0000313" key="1">
    <source>
        <dbReference type="EMBL" id="TVY42946.1"/>
    </source>
</evidence>